<organism evidence="2 3">
    <name type="scientific">Phytophthora cactorum</name>
    <dbReference type="NCBI Taxonomy" id="29920"/>
    <lineage>
        <taxon>Eukaryota</taxon>
        <taxon>Sar</taxon>
        <taxon>Stramenopiles</taxon>
        <taxon>Oomycota</taxon>
        <taxon>Peronosporomycetes</taxon>
        <taxon>Peronosporales</taxon>
        <taxon>Peronosporaceae</taxon>
        <taxon>Phytophthora</taxon>
    </lineage>
</organism>
<sequence>MYLVQVREAMSKVYFAVLSLGVRRKYLRFRRAIQTIQIVFRYKKRLQLNRMPRLYKASADAIIGLFRMIKQVPALCYRFRYREILQTKAAEPTDKQALHRRQIRTQTQSTESSWPTSTAISSVGPNQELENNIAPDTVEPPSQQLPRPQIPRSNVMTFNREMLLWVNDDERVSFEILCSNCSVARKKIRVRVVCAGLRRPTNPSSTPQKHHRGRMLSNAGEFLTGLGTLFRSRQTIASTQAF</sequence>
<dbReference type="Proteomes" id="UP000688947">
    <property type="component" value="Unassembled WGS sequence"/>
</dbReference>
<feature type="region of interest" description="Disordered" evidence="1">
    <location>
        <begin position="95"/>
        <end position="150"/>
    </location>
</feature>
<protein>
    <submittedName>
        <fullName evidence="2">Uncharacterized protein</fullName>
    </submittedName>
</protein>
<feature type="compositionally biased region" description="Polar residues" evidence="1">
    <location>
        <begin position="104"/>
        <end position="130"/>
    </location>
</feature>
<reference evidence="2" key="1">
    <citation type="submission" date="2021-01" db="EMBL/GenBank/DDBJ databases">
        <title>Phytophthora aleatoria, a newly-described species from Pinus radiata is distinct from Phytophthora cactorum isolates based on comparative genomics.</title>
        <authorList>
            <person name="Mcdougal R."/>
            <person name="Panda P."/>
            <person name="Williams N."/>
            <person name="Studholme D.J."/>
        </authorList>
    </citation>
    <scope>NUCLEOTIDE SEQUENCE</scope>
    <source>
        <strain evidence="2">NZFS 3830</strain>
    </source>
</reference>
<dbReference type="EMBL" id="JAENGZ010001930">
    <property type="protein sequence ID" value="KAG6945587.1"/>
    <property type="molecule type" value="Genomic_DNA"/>
</dbReference>
<accession>A0A8T1TNP4</accession>
<comment type="caution">
    <text evidence="2">The sequence shown here is derived from an EMBL/GenBank/DDBJ whole genome shotgun (WGS) entry which is preliminary data.</text>
</comment>
<evidence type="ECO:0000256" key="1">
    <source>
        <dbReference type="SAM" id="MobiDB-lite"/>
    </source>
</evidence>
<evidence type="ECO:0000313" key="2">
    <source>
        <dbReference type="EMBL" id="KAG6945587.1"/>
    </source>
</evidence>
<gene>
    <name evidence="2" type="ORF">JG687_00017197</name>
</gene>
<evidence type="ECO:0000313" key="3">
    <source>
        <dbReference type="Proteomes" id="UP000688947"/>
    </source>
</evidence>
<name>A0A8T1TNP4_9STRA</name>
<feature type="compositionally biased region" description="Polar residues" evidence="1">
    <location>
        <begin position="140"/>
        <end position="150"/>
    </location>
</feature>
<dbReference type="AlphaFoldDB" id="A0A8T1TNP4"/>
<proteinExistence type="predicted"/>